<proteinExistence type="predicted"/>
<reference evidence="4 5" key="1">
    <citation type="submission" date="2019-02" db="EMBL/GenBank/DDBJ databases">
        <title>Deep-cultivation of Planctomycetes and their phenomic and genomic characterization uncovers novel biology.</title>
        <authorList>
            <person name="Wiegand S."/>
            <person name="Jogler M."/>
            <person name="Boedeker C."/>
            <person name="Pinto D."/>
            <person name="Vollmers J."/>
            <person name="Rivas-Marin E."/>
            <person name="Kohn T."/>
            <person name="Peeters S.H."/>
            <person name="Heuer A."/>
            <person name="Rast P."/>
            <person name="Oberbeckmann S."/>
            <person name="Bunk B."/>
            <person name="Jeske O."/>
            <person name="Meyerdierks A."/>
            <person name="Storesund J.E."/>
            <person name="Kallscheuer N."/>
            <person name="Luecker S."/>
            <person name="Lage O.M."/>
            <person name="Pohl T."/>
            <person name="Merkel B.J."/>
            <person name="Hornburger P."/>
            <person name="Mueller R.-W."/>
            <person name="Bruemmer F."/>
            <person name="Labrenz M."/>
            <person name="Spormann A.M."/>
            <person name="Op Den Camp H."/>
            <person name="Overmann J."/>
            <person name="Amann R."/>
            <person name="Jetten M.S.M."/>
            <person name="Mascher T."/>
            <person name="Medema M.H."/>
            <person name="Devos D.P."/>
            <person name="Kaster A.-K."/>
            <person name="Ovreas L."/>
            <person name="Rohde M."/>
            <person name="Galperin M.Y."/>
            <person name="Jogler C."/>
        </authorList>
    </citation>
    <scope>NUCLEOTIDE SEQUENCE [LARGE SCALE GENOMIC DNA]</scope>
    <source>
        <strain evidence="4 5">KOR34</strain>
    </source>
</reference>
<gene>
    <name evidence="4" type="primary">pdxA</name>
    <name evidence="4" type="ORF">KOR34_36730</name>
</gene>
<dbReference type="GO" id="GO:0046872">
    <property type="term" value="F:metal ion binding"/>
    <property type="evidence" value="ECO:0007669"/>
    <property type="project" value="UniProtKB-KW"/>
</dbReference>
<dbReference type="OrthoDB" id="9801783at2"/>
<organism evidence="4 5">
    <name type="scientific">Posidoniimonas corsicana</name>
    <dbReference type="NCBI Taxonomy" id="1938618"/>
    <lineage>
        <taxon>Bacteria</taxon>
        <taxon>Pseudomonadati</taxon>
        <taxon>Planctomycetota</taxon>
        <taxon>Planctomycetia</taxon>
        <taxon>Pirellulales</taxon>
        <taxon>Lacipirellulaceae</taxon>
        <taxon>Posidoniimonas</taxon>
    </lineage>
</organism>
<protein>
    <submittedName>
        <fullName evidence="4">4-hydroxythreonine-4-phosphate dehydrogenase</fullName>
        <ecNumber evidence="4">1.1.1.262</ecNumber>
    </submittedName>
</protein>
<dbReference type="SUPFAM" id="SSF53659">
    <property type="entry name" value="Isocitrate/Isopropylmalate dehydrogenase-like"/>
    <property type="match status" value="1"/>
</dbReference>
<accession>A0A5C5V7K5</accession>
<dbReference type="PANTHER" id="PTHR30004:SF6">
    <property type="entry name" value="D-THREONATE 4-PHOSPHATE DEHYDROGENASE"/>
    <property type="match status" value="1"/>
</dbReference>
<evidence type="ECO:0000256" key="3">
    <source>
        <dbReference type="ARBA" id="ARBA00023027"/>
    </source>
</evidence>
<dbReference type="Proteomes" id="UP000316714">
    <property type="component" value="Unassembled WGS sequence"/>
</dbReference>
<dbReference type="RefSeq" id="WP_146566788.1">
    <property type="nucleotide sequence ID" value="NZ_SIHJ01000002.1"/>
</dbReference>
<evidence type="ECO:0000313" key="5">
    <source>
        <dbReference type="Proteomes" id="UP000316714"/>
    </source>
</evidence>
<sequence length="341" mass="35814">MPPISNPRPRLLITMGDPSGVGPEVAAGAWADPRLHAACRPVVIGRQEEFERGLGLRKVAAEVVPVDACGEEVFDAASPERMPCLVVGGPTTPPGQAAYLAIEQAARLALDGRIDAMVTGPISKAALQAAGHDYPGHTELLADLCGVDDFAMMLYLPPRVVPHTEHGLAVVHVTLHTSLRSVFDQLSVEAIAAKCRLADRAMRAFGCSRPRIGVAALNPHGGEQGLFGDEESTTITPAVELAQREGIHASGPHPTDTLMVRARDGEFDAVVAMYHDQGHIALKLLGMHQAVNVTLGLPIIRTSVAHGTAPDIAWQGIAETSGLLAAAETAADLARQRSGNA</sequence>
<dbReference type="PANTHER" id="PTHR30004">
    <property type="entry name" value="4-HYDROXYTHREONINE-4-PHOSPHATE DEHYDROGENASE"/>
    <property type="match status" value="1"/>
</dbReference>
<dbReference type="EMBL" id="SIHJ01000002">
    <property type="protein sequence ID" value="TWT33839.1"/>
    <property type="molecule type" value="Genomic_DNA"/>
</dbReference>
<dbReference type="AlphaFoldDB" id="A0A5C5V7K5"/>
<dbReference type="EC" id="1.1.1.262" evidence="4"/>
<dbReference type="GO" id="GO:0050570">
    <property type="term" value="F:4-hydroxythreonine-4-phosphate dehydrogenase activity"/>
    <property type="evidence" value="ECO:0007669"/>
    <property type="project" value="UniProtKB-EC"/>
</dbReference>
<keyword evidence="3" id="KW-0520">NAD</keyword>
<keyword evidence="5" id="KW-1185">Reference proteome</keyword>
<name>A0A5C5V7K5_9BACT</name>
<evidence type="ECO:0000256" key="1">
    <source>
        <dbReference type="ARBA" id="ARBA00022723"/>
    </source>
</evidence>
<comment type="caution">
    <text evidence="4">The sequence shown here is derived from an EMBL/GenBank/DDBJ whole genome shotgun (WGS) entry which is preliminary data.</text>
</comment>
<evidence type="ECO:0000256" key="2">
    <source>
        <dbReference type="ARBA" id="ARBA00023002"/>
    </source>
</evidence>
<keyword evidence="1" id="KW-0479">Metal-binding</keyword>
<dbReference type="Pfam" id="PF04166">
    <property type="entry name" value="PdxA"/>
    <property type="match status" value="1"/>
</dbReference>
<dbReference type="GO" id="GO:0051287">
    <property type="term" value="F:NAD binding"/>
    <property type="evidence" value="ECO:0007669"/>
    <property type="project" value="InterPro"/>
</dbReference>
<dbReference type="NCBIfam" id="TIGR00557">
    <property type="entry name" value="pdxA"/>
    <property type="match status" value="1"/>
</dbReference>
<evidence type="ECO:0000313" key="4">
    <source>
        <dbReference type="EMBL" id="TWT33839.1"/>
    </source>
</evidence>
<dbReference type="Gene3D" id="3.40.718.10">
    <property type="entry name" value="Isopropylmalate Dehydrogenase"/>
    <property type="match status" value="1"/>
</dbReference>
<keyword evidence="2 4" id="KW-0560">Oxidoreductase</keyword>
<dbReference type="InterPro" id="IPR005255">
    <property type="entry name" value="PdxA_fam"/>
</dbReference>